<feature type="active site" description="Proton donor/acceptor" evidence="1">
    <location>
        <position position="98"/>
    </location>
</feature>
<evidence type="ECO:0000256" key="2">
    <source>
        <dbReference type="PIRSR" id="PIRSR613078-2"/>
    </source>
</evidence>
<accession>A0A0W1AWQ8</accession>
<name>A0A0W1AWQ8_9BACL</name>
<dbReference type="SUPFAM" id="SSF53254">
    <property type="entry name" value="Phosphoglycerate mutase-like"/>
    <property type="match status" value="1"/>
</dbReference>
<dbReference type="GO" id="GO:0016791">
    <property type="term" value="F:phosphatase activity"/>
    <property type="evidence" value="ECO:0007669"/>
    <property type="project" value="TreeGrafter"/>
</dbReference>
<proteinExistence type="predicted"/>
<evidence type="ECO:0000313" key="3">
    <source>
        <dbReference type="EMBL" id="KTD85762.1"/>
    </source>
</evidence>
<dbReference type="PANTHER" id="PTHR48100">
    <property type="entry name" value="BROAD-SPECIFICITY PHOSPHATASE YOR283W-RELATED"/>
    <property type="match status" value="1"/>
</dbReference>
<evidence type="ECO:0008006" key="5">
    <source>
        <dbReference type="Google" id="ProtNLM"/>
    </source>
</evidence>
<dbReference type="Pfam" id="PF00300">
    <property type="entry name" value="His_Phos_1"/>
    <property type="match status" value="1"/>
</dbReference>
<dbReference type="Gene3D" id="3.40.50.1240">
    <property type="entry name" value="Phosphoglycerate mutase-like"/>
    <property type="match status" value="1"/>
</dbReference>
<dbReference type="InterPro" id="IPR029033">
    <property type="entry name" value="His_PPase_superfam"/>
</dbReference>
<evidence type="ECO:0000256" key="1">
    <source>
        <dbReference type="PIRSR" id="PIRSR613078-1"/>
    </source>
</evidence>
<dbReference type="EMBL" id="LCZJ02000026">
    <property type="protein sequence ID" value="KTD85762.1"/>
    <property type="molecule type" value="Genomic_DNA"/>
</dbReference>
<feature type="active site" description="Tele-phosphohistidine intermediate" evidence="1">
    <location>
        <position position="22"/>
    </location>
</feature>
<dbReference type="CDD" id="cd07067">
    <property type="entry name" value="HP_PGM_like"/>
    <property type="match status" value="1"/>
</dbReference>
<dbReference type="GO" id="GO:0005737">
    <property type="term" value="C:cytoplasm"/>
    <property type="evidence" value="ECO:0007669"/>
    <property type="project" value="TreeGrafter"/>
</dbReference>
<dbReference type="PANTHER" id="PTHR48100:SF1">
    <property type="entry name" value="HISTIDINE PHOSPHATASE FAMILY PROTEIN-RELATED"/>
    <property type="match status" value="1"/>
</dbReference>
<feature type="binding site" evidence="2">
    <location>
        <position position="109"/>
    </location>
    <ligand>
        <name>substrate</name>
    </ligand>
</feature>
<organism evidence="3 4">
    <name type="scientific">Paenibacillus etheri</name>
    <dbReference type="NCBI Taxonomy" id="1306852"/>
    <lineage>
        <taxon>Bacteria</taxon>
        <taxon>Bacillati</taxon>
        <taxon>Bacillota</taxon>
        <taxon>Bacilli</taxon>
        <taxon>Bacillales</taxon>
        <taxon>Paenibacillaceae</taxon>
        <taxon>Paenibacillus</taxon>
    </lineage>
</organism>
<gene>
    <name evidence="3" type="ORF">UQ64_19975</name>
</gene>
<dbReference type="AlphaFoldDB" id="A0A0W1AWQ8"/>
<feature type="binding site" evidence="2">
    <location>
        <position position="74"/>
    </location>
    <ligand>
        <name>substrate</name>
    </ligand>
</feature>
<dbReference type="SMART" id="SM00855">
    <property type="entry name" value="PGAM"/>
    <property type="match status" value="1"/>
</dbReference>
<protein>
    <recommendedName>
        <fullName evidence="5">Phosphoglycerate kinase</fullName>
    </recommendedName>
</protein>
<comment type="caution">
    <text evidence="3">The sequence shown here is derived from an EMBL/GenBank/DDBJ whole genome shotgun (WGS) entry which is preliminary data.</text>
</comment>
<dbReference type="InterPro" id="IPR050275">
    <property type="entry name" value="PGM_Phosphatase"/>
</dbReference>
<sequence>MKVVISIGERMINVKRIIIIQHCQSEHHINNMSGGWTDTPLTDLGRKQADLIGLSLLKKINHEEYVLYSSDLLRAKQTAEIIGMQLSLKVIENSDLREINTGIAAGKTKDWARENRNPRKGSEFDLDYQEYQDGETWRQFYSRVSSCMERIYAEESKDLIIVTHGGTLGYIIAWWMNFQPEMLRKSYFSASVGSISILNQNGFQQNALSVLNDTSHLYD</sequence>
<dbReference type="OrthoDB" id="9782128at2"/>
<dbReference type="InterPro" id="IPR013078">
    <property type="entry name" value="His_Pase_superF_clade-1"/>
</dbReference>
<dbReference type="RefSeq" id="WP_060624598.1">
    <property type="nucleotide sequence ID" value="NZ_LCZJ02000026.1"/>
</dbReference>
<evidence type="ECO:0000313" key="4">
    <source>
        <dbReference type="Proteomes" id="UP000054709"/>
    </source>
</evidence>
<dbReference type="Proteomes" id="UP000054709">
    <property type="component" value="Unassembled WGS sequence"/>
</dbReference>
<keyword evidence="4" id="KW-1185">Reference proteome</keyword>
<reference evidence="3 4" key="1">
    <citation type="journal article" date="2015" name="Int. Biodeterior. Biodegradation">
        <title>Physiological and genetic screening methods for the isolation of methyl tert-butyl ether-degrading bacteria for bioremediation purposes.</title>
        <authorList>
            <person name="Guisado I.M."/>
            <person name="Purswani J."/>
            <person name="Gonzalez Lopez J."/>
            <person name="Pozo C."/>
        </authorList>
    </citation>
    <scope>NUCLEOTIDE SEQUENCE [LARGE SCALE GENOMIC DNA]</scope>
    <source>
        <strain evidence="3 4">SH7</strain>
    </source>
</reference>